<evidence type="ECO:0000256" key="5">
    <source>
        <dbReference type="SAM" id="SignalP"/>
    </source>
</evidence>
<evidence type="ECO:0000313" key="8">
    <source>
        <dbReference type="EMBL" id="MEP0863570.1"/>
    </source>
</evidence>
<feature type="signal peptide" evidence="5">
    <location>
        <begin position="1"/>
        <end position="29"/>
    </location>
</feature>
<reference evidence="8 9" key="1">
    <citation type="submission" date="2022-04" db="EMBL/GenBank/DDBJ databases">
        <title>Positive selection, recombination, and allopatry shape intraspecific diversity of widespread and dominant cyanobacteria.</title>
        <authorList>
            <person name="Wei J."/>
            <person name="Shu W."/>
            <person name="Hu C."/>
        </authorList>
    </citation>
    <scope>NUCLEOTIDE SEQUENCE [LARGE SCALE GENOMIC DNA]</scope>
    <source>
        <strain evidence="8 9">GB2-A5</strain>
    </source>
</reference>
<dbReference type="Gene3D" id="3.10.20.310">
    <property type="entry name" value="membrane protein fhac"/>
    <property type="match status" value="1"/>
</dbReference>
<evidence type="ECO:0000259" key="6">
    <source>
        <dbReference type="Pfam" id="PF03865"/>
    </source>
</evidence>
<dbReference type="PANTHER" id="PTHR34597">
    <property type="entry name" value="SLR1661 PROTEIN"/>
    <property type="match status" value="1"/>
</dbReference>
<dbReference type="InterPro" id="IPR051544">
    <property type="entry name" value="TPS_OM_transporter"/>
</dbReference>
<dbReference type="PANTHER" id="PTHR34597:SF1">
    <property type="entry name" value="HEME_HEMOPEXIN TRANSPORTER PROTEIN HUXB"/>
    <property type="match status" value="1"/>
</dbReference>
<keyword evidence="5" id="KW-0732">Signal</keyword>
<feature type="compositionally biased region" description="Pro residues" evidence="4">
    <location>
        <begin position="171"/>
        <end position="181"/>
    </location>
</feature>
<evidence type="ECO:0000256" key="4">
    <source>
        <dbReference type="SAM" id="MobiDB-lite"/>
    </source>
</evidence>
<evidence type="ECO:0000256" key="3">
    <source>
        <dbReference type="ARBA" id="ARBA00023237"/>
    </source>
</evidence>
<comment type="caution">
    <text evidence="8">The sequence shown here is derived from an EMBL/GenBank/DDBJ whole genome shotgun (WGS) entry which is preliminary data.</text>
</comment>
<dbReference type="Proteomes" id="UP001442494">
    <property type="component" value="Unassembled WGS sequence"/>
</dbReference>
<feature type="compositionally biased region" description="Polar residues" evidence="4">
    <location>
        <begin position="98"/>
        <end position="112"/>
    </location>
</feature>
<feature type="compositionally biased region" description="Pro residues" evidence="4">
    <location>
        <begin position="151"/>
        <end position="161"/>
    </location>
</feature>
<dbReference type="Pfam" id="PF03865">
    <property type="entry name" value="ShlB"/>
    <property type="match status" value="1"/>
</dbReference>
<dbReference type="Pfam" id="PF08479">
    <property type="entry name" value="POTRA_2"/>
    <property type="match status" value="1"/>
</dbReference>
<protein>
    <submittedName>
        <fullName evidence="8">ShlB/FhaC/HecB family hemolysin secretion/activation protein</fullName>
    </submittedName>
</protein>
<dbReference type="RefSeq" id="WP_199295439.1">
    <property type="nucleotide sequence ID" value="NZ_JAMPKK010000005.1"/>
</dbReference>
<evidence type="ECO:0000313" key="9">
    <source>
        <dbReference type="Proteomes" id="UP001442494"/>
    </source>
</evidence>
<feature type="chain" id="PRO_5047339562" evidence="5">
    <location>
        <begin position="30"/>
        <end position="691"/>
    </location>
</feature>
<feature type="domain" description="Polypeptide-transport-associated ShlB-type" evidence="7">
    <location>
        <begin position="203"/>
        <end position="277"/>
    </location>
</feature>
<evidence type="ECO:0000259" key="7">
    <source>
        <dbReference type="Pfam" id="PF08479"/>
    </source>
</evidence>
<accession>A0ABV0JJY4</accession>
<keyword evidence="9" id="KW-1185">Reference proteome</keyword>
<dbReference type="Gene3D" id="2.40.160.50">
    <property type="entry name" value="membrane protein fhac: a member of the omp85/tpsb transporter family"/>
    <property type="match status" value="1"/>
</dbReference>
<name>A0ABV0JJY4_9CYAN</name>
<proteinExistence type="predicted"/>
<feature type="region of interest" description="Disordered" evidence="4">
    <location>
        <begin position="98"/>
        <end position="117"/>
    </location>
</feature>
<keyword evidence="1" id="KW-0472">Membrane</keyword>
<evidence type="ECO:0000256" key="2">
    <source>
        <dbReference type="ARBA" id="ARBA00022692"/>
    </source>
</evidence>
<dbReference type="InterPro" id="IPR005565">
    <property type="entry name" value="Hemolysn_activator_HlyB_C"/>
</dbReference>
<dbReference type="EMBL" id="JAMPKK010000005">
    <property type="protein sequence ID" value="MEP0863570.1"/>
    <property type="molecule type" value="Genomic_DNA"/>
</dbReference>
<organism evidence="8 9">
    <name type="scientific">Funiculus sociatus GB2-A5</name>
    <dbReference type="NCBI Taxonomy" id="2933946"/>
    <lineage>
        <taxon>Bacteria</taxon>
        <taxon>Bacillati</taxon>
        <taxon>Cyanobacteriota</taxon>
        <taxon>Cyanophyceae</taxon>
        <taxon>Coleofasciculales</taxon>
        <taxon>Coleofasciculaceae</taxon>
        <taxon>Funiculus</taxon>
    </lineage>
</organism>
<feature type="domain" description="Haemolysin activator HlyB C-terminal" evidence="6">
    <location>
        <begin position="339"/>
        <end position="650"/>
    </location>
</feature>
<sequence length="691" mass="75462">MNSKLFAINTGLLCLSWSFLALTRSPAWAGNPENTLMQQDTAACSRMKYTLCGEIPDFSKKLGICVPHSPEKGCSTIAASPSSLDHYQNFSKGEIVGSDSQQLKSHSSNSLRFNGGLLDEELIPQGDSKEAENPECSKSDEQDCTVAQLPQTPPQIPPGTVEPPGSNLEPLPTPQETPIPEPFLQTPEPEPTETPSGEGVRVKIKSIKVLGSTVFSPEKLQEIVQPFIGKEATFEQLLEIRTAITNLYTRDRYTTSGAFLPPQDVTSGEITIQVIEGAIEKVEIQGLNRLRENYVRSRIERASRPPVNLQRLEEALQLLQLNPLLSSVQAELTAGTAPGLSVLTLSLKETPPITTAFLLENRESPSVGEIRGTVAASHNNLLGYGDRFAAEYGLTEGIVSYSLSYDIPVNSLDGTLSLRYGNNSSNIIEEPFAPLNIEGEAQTVSLSFRQPIIRTPSTEFAVAVSADWRQSQTYILGEIPFSFSEGPENGLSTVTALRFSQEWTNRSSNRVFAARSQFSVGVNALNATINEAAADGQFFSWVGQFQYVQALGRNVVLIARTGIQLSNDTLLSLEQFSIGGVDTVRGYRQNQRVADNGFLGSVEVRFPLIREPDGIGIIQIAPFFDIGTVWNNNSEIATPQTLSSVGLGLRWELSPYFLARLDWGIPLTSIDNQGGSLQDSGLHFSFRLQPF</sequence>
<gene>
    <name evidence="8" type="ORF">NDI37_03705</name>
</gene>
<feature type="region of interest" description="Disordered" evidence="4">
    <location>
        <begin position="148"/>
        <end position="199"/>
    </location>
</feature>
<keyword evidence="2" id="KW-0812">Transmembrane</keyword>
<keyword evidence="1" id="KW-1134">Transmembrane beta strand</keyword>
<evidence type="ECO:0000256" key="1">
    <source>
        <dbReference type="ARBA" id="ARBA00022452"/>
    </source>
</evidence>
<dbReference type="InterPro" id="IPR013686">
    <property type="entry name" value="Polypept-transport_assoc_ShlB"/>
</dbReference>
<keyword evidence="3" id="KW-0998">Cell outer membrane</keyword>